<dbReference type="STRING" id="445961.IW15_19615"/>
<dbReference type="SUPFAM" id="SSF55729">
    <property type="entry name" value="Acyl-CoA N-acyltransferases (Nat)"/>
    <property type="match status" value="1"/>
</dbReference>
<protein>
    <submittedName>
        <fullName evidence="4">GCN5 family acetyltransferase</fullName>
    </submittedName>
</protein>
<dbReference type="CDD" id="cd04301">
    <property type="entry name" value="NAT_SF"/>
    <property type="match status" value="1"/>
</dbReference>
<evidence type="ECO:0000313" key="5">
    <source>
        <dbReference type="Proteomes" id="UP000028705"/>
    </source>
</evidence>
<evidence type="ECO:0000313" key="4">
    <source>
        <dbReference type="EMBL" id="KFF10548.1"/>
    </source>
</evidence>
<dbReference type="AlphaFoldDB" id="A0A086A1I4"/>
<dbReference type="eggNOG" id="COG0456">
    <property type="taxonomic scope" value="Bacteria"/>
</dbReference>
<keyword evidence="1 4" id="KW-0808">Transferase</keyword>
<evidence type="ECO:0000256" key="2">
    <source>
        <dbReference type="ARBA" id="ARBA00023315"/>
    </source>
</evidence>
<accession>A0A086A1I4</accession>
<gene>
    <name evidence="4" type="ORF">IW15_19615</name>
</gene>
<dbReference type="Gene3D" id="3.40.630.30">
    <property type="match status" value="1"/>
</dbReference>
<keyword evidence="5" id="KW-1185">Reference proteome</keyword>
<dbReference type="Proteomes" id="UP000028705">
    <property type="component" value="Unassembled WGS sequence"/>
</dbReference>
<dbReference type="InterPro" id="IPR000182">
    <property type="entry name" value="GNAT_dom"/>
</dbReference>
<dbReference type="PROSITE" id="PS51186">
    <property type="entry name" value="GNAT"/>
    <property type="match status" value="1"/>
</dbReference>
<dbReference type="Pfam" id="PF00583">
    <property type="entry name" value="Acetyltransf_1"/>
    <property type="match status" value="1"/>
</dbReference>
<feature type="domain" description="N-acetyltransferase" evidence="3">
    <location>
        <begin position="1"/>
        <end position="142"/>
    </location>
</feature>
<keyword evidence="2" id="KW-0012">Acyltransferase</keyword>
<dbReference type="EMBL" id="JPRH01000010">
    <property type="protein sequence ID" value="KFF10548.1"/>
    <property type="molecule type" value="Genomic_DNA"/>
</dbReference>
<reference evidence="4 5" key="1">
    <citation type="submission" date="2014-07" db="EMBL/GenBank/DDBJ databases">
        <title>Genome of Chryseobacterium soli DSM 19298.</title>
        <authorList>
            <person name="Stropko S.J."/>
            <person name="Pipes S.E."/>
            <person name="Newman J."/>
        </authorList>
    </citation>
    <scope>NUCLEOTIDE SEQUENCE [LARGE SCALE GENOMIC DNA]</scope>
    <source>
        <strain evidence="4 5">DSM 19298</strain>
    </source>
</reference>
<evidence type="ECO:0000256" key="1">
    <source>
        <dbReference type="ARBA" id="ARBA00022679"/>
    </source>
</evidence>
<dbReference type="OrthoDB" id="7356080at2"/>
<dbReference type="GO" id="GO:0016747">
    <property type="term" value="F:acyltransferase activity, transferring groups other than amino-acyl groups"/>
    <property type="evidence" value="ECO:0007669"/>
    <property type="project" value="InterPro"/>
</dbReference>
<dbReference type="InterPro" id="IPR016181">
    <property type="entry name" value="Acyl_CoA_acyltransferase"/>
</dbReference>
<comment type="caution">
    <text evidence="4">The sequence shown here is derived from an EMBL/GenBank/DDBJ whole genome shotgun (WGS) entry which is preliminary data.</text>
</comment>
<organism evidence="4 5">
    <name type="scientific">Chryseobacterium soli</name>
    <dbReference type="NCBI Taxonomy" id="445961"/>
    <lineage>
        <taxon>Bacteria</taxon>
        <taxon>Pseudomonadati</taxon>
        <taxon>Bacteroidota</taxon>
        <taxon>Flavobacteriia</taxon>
        <taxon>Flavobacteriales</taxon>
        <taxon>Weeksellaceae</taxon>
        <taxon>Chryseobacterium group</taxon>
        <taxon>Chryseobacterium</taxon>
    </lineage>
</organism>
<evidence type="ECO:0000259" key="3">
    <source>
        <dbReference type="PROSITE" id="PS51186"/>
    </source>
</evidence>
<proteinExistence type="predicted"/>
<name>A0A086A1I4_9FLAO</name>
<dbReference type="InterPro" id="IPR050832">
    <property type="entry name" value="Bact_Acetyltransf"/>
</dbReference>
<sequence>MIIREARAEDIPGIQFVRNSVKENTLSDPNLVTDKDCEEFLFERGKGWVCEIDDKVVGFSIVDLAENNIWALFLHPDFEKQGIGRELHDVMLNWYFEQTKEKVWLGTSPGTRAEMFYKQSGWKEIGTHGKNETKFEMTFDDWKNKHS</sequence>
<dbReference type="RefSeq" id="WP_034714555.1">
    <property type="nucleotide sequence ID" value="NZ_JPRH01000010.1"/>
</dbReference>
<dbReference type="PANTHER" id="PTHR43877">
    <property type="entry name" value="AMINOALKYLPHOSPHONATE N-ACETYLTRANSFERASE-RELATED-RELATED"/>
    <property type="match status" value="1"/>
</dbReference>